<keyword evidence="3" id="KW-0378">Hydrolase</keyword>
<dbReference type="GO" id="GO:0004175">
    <property type="term" value="F:endopeptidase activity"/>
    <property type="evidence" value="ECO:0007669"/>
    <property type="project" value="UniProtKB-ARBA"/>
</dbReference>
<evidence type="ECO:0000259" key="2">
    <source>
        <dbReference type="Pfam" id="PF02517"/>
    </source>
</evidence>
<feature type="domain" description="CAAX prenyl protease 2/Lysostaphin resistance protein A-like" evidence="2">
    <location>
        <begin position="126"/>
        <end position="219"/>
    </location>
</feature>
<dbReference type="AlphaFoldDB" id="A0A948TDZ7"/>
<feature type="transmembrane region" description="Helical" evidence="1">
    <location>
        <begin position="92"/>
        <end position="115"/>
    </location>
</feature>
<keyword evidence="3" id="KW-0482">Metalloprotease</keyword>
<sequence length="284" mass="31786">MCYIEKKNRIPLWGDLLLLILGFFFGALIAEECTLSLLGSTGYENDQYYLLSAILSCSMVSLVVLFLHCIIDRRPLSELGLCSYNKLRKFSKIIILWTVIVFTLGLIICILSGSANISAVQLHWKDLSLSLIMFIFGAFYEEILIRGYLLTRLYRSGLNIWISLSITSLIFSALHLANPDMSICSVVNLFLGGFFDGCIFLLTGSLWTAVISHCAWNWLQGSIFGFNVSGGEFYQSLITLEYPSYNLINGGLFGFEGSIICTILLLPSVFVLIKLVSNNLKENE</sequence>
<accession>A0A948TDZ7</accession>
<reference evidence="3" key="1">
    <citation type="journal article" date="2021" name="PeerJ">
        <title>Extensive microbial diversity within the chicken gut microbiome revealed by metagenomics and culture.</title>
        <authorList>
            <person name="Gilroy R."/>
            <person name="Ravi A."/>
            <person name="Getino M."/>
            <person name="Pursley I."/>
            <person name="Horton D.L."/>
            <person name="Alikhan N.F."/>
            <person name="Baker D."/>
            <person name="Gharbi K."/>
            <person name="Hall N."/>
            <person name="Watson M."/>
            <person name="Adriaenssens E.M."/>
            <person name="Foster-Nyarko E."/>
            <person name="Jarju S."/>
            <person name="Secka A."/>
            <person name="Antonio M."/>
            <person name="Oren A."/>
            <person name="Chaudhuri R.R."/>
            <person name="La Ragione R."/>
            <person name="Hildebrand F."/>
            <person name="Pallen M.J."/>
        </authorList>
    </citation>
    <scope>NUCLEOTIDE SEQUENCE</scope>
    <source>
        <strain evidence="3">G4-2901</strain>
    </source>
</reference>
<dbReference type="GO" id="GO:0008237">
    <property type="term" value="F:metallopeptidase activity"/>
    <property type="evidence" value="ECO:0007669"/>
    <property type="project" value="UniProtKB-KW"/>
</dbReference>
<feature type="transmembrane region" description="Helical" evidence="1">
    <location>
        <begin position="50"/>
        <end position="71"/>
    </location>
</feature>
<dbReference type="InterPro" id="IPR003675">
    <property type="entry name" value="Rce1/LyrA-like_dom"/>
</dbReference>
<dbReference type="PANTHER" id="PTHR39430">
    <property type="entry name" value="MEMBRANE-ASSOCIATED PROTEASE-RELATED"/>
    <property type="match status" value="1"/>
</dbReference>
<feature type="transmembrane region" description="Helical" evidence="1">
    <location>
        <begin position="189"/>
        <end position="211"/>
    </location>
</feature>
<name>A0A948TDZ7_9BACT</name>
<reference evidence="3" key="2">
    <citation type="submission" date="2021-04" db="EMBL/GenBank/DDBJ databases">
        <authorList>
            <person name="Gilroy R."/>
        </authorList>
    </citation>
    <scope>NUCLEOTIDE SEQUENCE</scope>
    <source>
        <strain evidence="3">G4-2901</strain>
    </source>
</reference>
<feature type="transmembrane region" description="Helical" evidence="1">
    <location>
        <begin position="12"/>
        <end position="30"/>
    </location>
</feature>
<keyword evidence="3" id="KW-0645">Protease</keyword>
<feature type="transmembrane region" description="Helical" evidence="1">
    <location>
        <begin position="157"/>
        <end position="177"/>
    </location>
</feature>
<protein>
    <submittedName>
        <fullName evidence="3">CPBP family intramembrane metalloprotease</fullName>
    </submittedName>
</protein>
<evidence type="ECO:0000256" key="1">
    <source>
        <dbReference type="SAM" id="Phobius"/>
    </source>
</evidence>
<dbReference type="PANTHER" id="PTHR39430:SF1">
    <property type="entry name" value="PROTEASE"/>
    <property type="match status" value="1"/>
</dbReference>
<organism evidence="3 4">
    <name type="scientific">Candidatus Phocaeicola faecigallinarum</name>
    <dbReference type="NCBI Taxonomy" id="2838732"/>
    <lineage>
        <taxon>Bacteria</taxon>
        <taxon>Pseudomonadati</taxon>
        <taxon>Bacteroidota</taxon>
        <taxon>Bacteroidia</taxon>
        <taxon>Bacteroidales</taxon>
        <taxon>Bacteroidaceae</taxon>
        <taxon>Phocaeicola</taxon>
    </lineage>
</organism>
<dbReference type="Proteomes" id="UP000783796">
    <property type="component" value="Unassembled WGS sequence"/>
</dbReference>
<dbReference type="Pfam" id="PF02517">
    <property type="entry name" value="Rce1-like"/>
    <property type="match status" value="1"/>
</dbReference>
<feature type="transmembrane region" description="Helical" evidence="1">
    <location>
        <begin position="218"/>
        <end position="237"/>
    </location>
</feature>
<dbReference type="GO" id="GO:0080120">
    <property type="term" value="P:CAAX-box protein maturation"/>
    <property type="evidence" value="ECO:0007669"/>
    <property type="project" value="UniProtKB-ARBA"/>
</dbReference>
<evidence type="ECO:0000313" key="4">
    <source>
        <dbReference type="Proteomes" id="UP000783796"/>
    </source>
</evidence>
<feature type="transmembrane region" description="Helical" evidence="1">
    <location>
        <begin position="257"/>
        <end position="276"/>
    </location>
</feature>
<evidence type="ECO:0000313" key="3">
    <source>
        <dbReference type="EMBL" id="MBU3839253.1"/>
    </source>
</evidence>
<keyword evidence="1" id="KW-0472">Membrane</keyword>
<keyword evidence="1" id="KW-1133">Transmembrane helix</keyword>
<proteinExistence type="predicted"/>
<feature type="transmembrane region" description="Helical" evidence="1">
    <location>
        <begin position="127"/>
        <end position="145"/>
    </location>
</feature>
<comment type="caution">
    <text evidence="3">The sequence shown here is derived from an EMBL/GenBank/DDBJ whole genome shotgun (WGS) entry which is preliminary data.</text>
</comment>
<dbReference type="EMBL" id="JAHLFW010000110">
    <property type="protein sequence ID" value="MBU3839253.1"/>
    <property type="molecule type" value="Genomic_DNA"/>
</dbReference>
<keyword evidence="1" id="KW-0812">Transmembrane</keyword>
<gene>
    <name evidence="3" type="ORF">H9777_13295</name>
</gene>